<dbReference type="Proteomes" id="UP000024635">
    <property type="component" value="Unassembled WGS sequence"/>
</dbReference>
<feature type="region of interest" description="Disordered" evidence="1">
    <location>
        <begin position="25"/>
        <end position="64"/>
    </location>
</feature>
<proteinExistence type="predicted"/>
<dbReference type="OrthoDB" id="5820037at2759"/>
<dbReference type="Gene3D" id="3.40.33.10">
    <property type="entry name" value="CAP"/>
    <property type="match status" value="1"/>
</dbReference>
<dbReference type="InterPro" id="IPR035940">
    <property type="entry name" value="CAP_sf"/>
</dbReference>
<evidence type="ECO:0000313" key="4">
    <source>
        <dbReference type="EMBL" id="EYC02266.1"/>
    </source>
</evidence>
<dbReference type="SMART" id="SM00198">
    <property type="entry name" value="SCP"/>
    <property type="match status" value="1"/>
</dbReference>
<evidence type="ECO:0000256" key="1">
    <source>
        <dbReference type="SAM" id="MobiDB-lite"/>
    </source>
</evidence>
<accession>A0A016THR9</accession>
<dbReference type="CDD" id="cd05380">
    <property type="entry name" value="CAP_euk"/>
    <property type="match status" value="1"/>
</dbReference>
<dbReference type="Pfam" id="PF00188">
    <property type="entry name" value="CAP"/>
    <property type="match status" value="1"/>
</dbReference>
<dbReference type="AlphaFoldDB" id="A0A016THR9"/>
<evidence type="ECO:0000256" key="2">
    <source>
        <dbReference type="SAM" id="SignalP"/>
    </source>
</evidence>
<dbReference type="PRINTS" id="PR00837">
    <property type="entry name" value="V5TPXLIKE"/>
</dbReference>
<keyword evidence="2" id="KW-0732">Signal</keyword>
<reference evidence="5" key="1">
    <citation type="journal article" date="2015" name="Nat. Genet.">
        <title>The genome and transcriptome of the zoonotic hookworm Ancylostoma ceylanicum identify infection-specific gene families.</title>
        <authorList>
            <person name="Schwarz E.M."/>
            <person name="Hu Y."/>
            <person name="Antoshechkin I."/>
            <person name="Miller M.M."/>
            <person name="Sternberg P.W."/>
            <person name="Aroian R.V."/>
        </authorList>
    </citation>
    <scope>NUCLEOTIDE SEQUENCE</scope>
    <source>
        <strain evidence="5">HY135</strain>
    </source>
</reference>
<keyword evidence="5" id="KW-1185">Reference proteome</keyword>
<protein>
    <recommendedName>
        <fullName evidence="3">SCP domain-containing protein</fullName>
    </recommendedName>
</protein>
<gene>
    <name evidence="4" type="primary">Acey_s0101.g3402</name>
    <name evidence="4" type="synonym">ASP-s0101.g3402</name>
    <name evidence="4" type="ORF">Y032_0101g3402</name>
</gene>
<evidence type="ECO:0000313" key="5">
    <source>
        <dbReference type="Proteomes" id="UP000024635"/>
    </source>
</evidence>
<feature type="chain" id="PRO_5001488018" description="SCP domain-containing protein" evidence="2">
    <location>
        <begin position="24"/>
        <end position="274"/>
    </location>
</feature>
<sequence>MLQKRLLLSFLALLILGFQEALAQTSQNPSSNGTSSSTSPSTGLTTLGPSTNGNTGGSTSTVTTTTQAVTTTSNGHLDPSINQICPQNSGVNDKIRRKALEMHNYRRSSLAMGQVTKKNNNYMPRASNMIELKYDCTLEVTARDRAQSCATNEIQGGLENKHMVAVSSVKDRVEAMEKGVKEWWKQVRKDTPIGMALMFRDHHQYLPIRSFTRMAWANTQKIGCAVRRCGENWNVVCHYDPAGNVVNQQIYVRGKPCSQCPSGASCSNSLCVLP</sequence>
<dbReference type="InterPro" id="IPR001283">
    <property type="entry name" value="CRISP-related"/>
</dbReference>
<dbReference type="SUPFAM" id="SSF55797">
    <property type="entry name" value="PR-1-like"/>
    <property type="match status" value="1"/>
</dbReference>
<evidence type="ECO:0000259" key="3">
    <source>
        <dbReference type="SMART" id="SM00198"/>
    </source>
</evidence>
<dbReference type="EMBL" id="JARK01001437">
    <property type="protein sequence ID" value="EYC02266.1"/>
    <property type="molecule type" value="Genomic_DNA"/>
</dbReference>
<dbReference type="InterPro" id="IPR014044">
    <property type="entry name" value="CAP_dom"/>
</dbReference>
<name>A0A016THR9_9BILA</name>
<organism evidence="4 5">
    <name type="scientific">Ancylostoma ceylanicum</name>
    <dbReference type="NCBI Taxonomy" id="53326"/>
    <lineage>
        <taxon>Eukaryota</taxon>
        <taxon>Metazoa</taxon>
        <taxon>Ecdysozoa</taxon>
        <taxon>Nematoda</taxon>
        <taxon>Chromadorea</taxon>
        <taxon>Rhabditida</taxon>
        <taxon>Rhabditina</taxon>
        <taxon>Rhabditomorpha</taxon>
        <taxon>Strongyloidea</taxon>
        <taxon>Ancylostomatidae</taxon>
        <taxon>Ancylostomatinae</taxon>
        <taxon>Ancylostoma</taxon>
    </lineage>
</organism>
<dbReference type="PANTHER" id="PTHR10334">
    <property type="entry name" value="CYSTEINE-RICH SECRETORY PROTEIN-RELATED"/>
    <property type="match status" value="1"/>
</dbReference>
<feature type="signal peptide" evidence="2">
    <location>
        <begin position="1"/>
        <end position="23"/>
    </location>
</feature>
<feature type="domain" description="SCP" evidence="3">
    <location>
        <begin position="94"/>
        <end position="247"/>
    </location>
</feature>
<dbReference type="STRING" id="53326.A0A016THR9"/>
<comment type="caution">
    <text evidence="4">The sequence shown here is derived from an EMBL/GenBank/DDBJ whole genome shotgun (WGS) entry which is preliminary data.</text>
</comment>